<reference evidence="2 3" key="1">
    <citation type="journal article" date="2016" name="Nat. Commun.">
        <title>Thousands of microbial genomes shed light on interconnected biogeochemical processes in an aquifer system.</title>
        <authorList>
            <person name="Anantharaman K."/>
            <person name="Brown C.T."/>
            <person name="Hug L.A."/>
            <person name="Sharon I."/>
            <person name="Castelle C.J."/>
            <person name="Probst A.J."/>
            <person name="Thomas B.C."/>
            <person name="Singh A."/>
            <person name="Wilkins M.J."/>
            <person name="Karaoz U."/>
            <person name="Brodie E.L."/>
            <person name="Williams K.H."/>
            <person name="Hubbard S.S."/>
            <person name="Banfield J.F."/>
        </authorList>
    </citation>
    <scope>NUCLEOTIDE SEQUENCE [LARGE SCALE GENOMIC DNA]</scope>
</reference>
<keyword evidence="1" id="KW-1133">Transmembrane helix</keyword>
<keyword evidence="1" id="KW-0812">Transmembrane</keyword>
<proteinExistence type="predicted"/>
<gene>
    <name evidence="2" type="ORF">A3G90_04970</name>
</gene>
<keyword evidence="1" id="KW-0472">Membrane</keyword>
<dbReference type="Proteomes" id="UP000177325">
    <property type="component" value="Unassembled WGS sequence"/>
</dbReference>
<dbReference type="EMBL" id="MFMM01000001">
    <property type="protein sequence ID" value="OGG85372.1"/>
    <property type="molecule type" value="Genomic_DNA"/>
</dbReference>
<evidence type="ECO:0000313" key="3">
    <source>
        <dbReference type="Proteomes" id="UP000177325"/>
    </source>
</evidence>
<evidence type="ECO:0000256" key="1">
    <source>
        <dbReference type="SAM" id="Phobius"/>
    </source>
</evidence>
<organism evidence="2 3">
    <name type="scientific">Candidatus Kaiserbacteria bacterium RIFCSPLOWO2_12_FULL_45_26</name>
    <dbReference type="NCBI Taxonomy" id="1798525"/>
    <lineage>
        <taxon>Bacteria</taxon>
        <taxon>Candidatus Kaiseribacteriota</taxon>
    </lineage>
</organism>
<comment type="caution">
    <text evidence="2">The sequence shown here is derived from an EMBL/GenBank/DDBJ whole genome shotgun (WGS) entry which is preliminary data.</text>
</comment>
<feature type="transmembrane region" description="Helical" evidence="1">
    <location>
        <begin position="12"/>
        <end position="35"/>
    </location>
</feature>
<protein>
    <submittedName>
        <fullName evidence="2">Uncharacterized protein</fullName>
    </submittedName>
</protein>
<sequence>MNVHFCKTIRLVLVLATIILLMICLWQLITTYAFLSVTGQGWGSLIFWAIATFLVAKALPNDSGPRRIFRGLWGKC</sequence>
<evidence type="ECO:0000313" key="2">
    <source>
        <dbReference type="EMBL" id="OGG85372.1"/>
    </source>
</evidence>
<accession>A0A1F6FHM7</accession>
<name>A0A1F6FHM7_9BACT</name>
<dbReference type="AlphaFoldDB" id="A0A1F6FHM7"/>
<feature type="transmembrane region" description="Helical" evidence="1">
    <location>
        <begin position="41"/>
        <end position="60"/>
    </location>
</feature>